<gene>
    <name evidence="2" type="ORF">H8S08_07055</name>
</gene>
<organism evidence="2 3">
    <name type="scientific">Alistipes hominis</name>
    <dbReference type="NCBI Taxonomy" id="2763015"/>
    <lineage>
        <taxon>Bacteria</taxon>
        <taxon>Pseudomonadati</taxon>
        <taxon>Bacteroidota</taxon>
        <taxon>Bacteroidia</taxon>
        <taxon>Bacteroidales</taxon>
        <taxon>Rikenellaceae</taxon>
        <taxon>Alistipes</taxon>
    </lineage>
</organism>
<dbReference type="EMBL" id="JACOOK010000003">
    <property type="protein sequence ID" value="MBC5616777.1"/>
    <property type="molecule type" value="Genomic_DNA"/>
</dbReference>
<reference evidence="2 3" key="1">
    <citation type="submission" date="2020-08" db="EMBL/GenBank/DDBJ databases">
        <title>Genome public.</title>
        <authorList>
            <person name="Liu C."/>
            <person name="Sun Q."/>
        </authorList>
    </citation>
    <scope>NUCLEOTIDE SEQUENCE [LARGE SCALE GENOMIC DNA]</scope>
    <source>
        <strain evidence="2 3">New-7</strain>
    </source>
</reference>
<name>A0ABR7CM94_9BACT</name>
<protein>
    <submittedName>
        <fullName evidence="2">Uncharacterized protein</fullName>
    </submittedName>
</protein>
<feature type="chain" id="PRO_5045714677" evidence="1">
    <location>
        <begin position="20"/>
        <end position="183"/>
    </location>
</feature>
<evidence type="ECO:0000313" key="2">
    <source>
        <dbReference type="EMBL" id="MBC5616777.1"/>
    </source>
</evidence>
<comment type="caution">
    <text evidence="2">The sequence shown here is derived from an EMBL/GenBank/DDBJ whole genome shotgun (WGS) entry which is preliminary data.</text>
</comment>
<keyword evidence="3" id="KW-1185">Reference proteome</keyword>
<keyword evidence="1" id="KW-0732">Signal</keyword>
<dbReference type="RefSeq" id="WP_118655838.1">
    <property type="nucleotide sequence ID" value="NZ_JACOOK010000003.1"/>
</dbReference>
<accession>A0ABR7CM94</accession>
<dbReference type="Proteomes" id="UP000636891">
    <property type="component" value="Unassembled WGS sequence"/>
</dbReference>
<evidence type="ECO:0000313" key="3">
    <source>
        <dbReference type="Proteomes" id="UP000636891"/>
    </source>
</evidence>
<evidence type="ECO:0000256" key="1">
    <source>
        <dbReference type="SAM" id="SignalP"/>
    </source>
</evidence>
<feature type="signal peptide" evidence="1">
    <location>
        <begin position="1"/>
        <end position="19"/>
    </location>
</feature>
<sequence>MKTWLLFVFVCSAAFTALGVEPQPRVKGDAIYLYCSASTQNTQEGIERYEDPKDDNDPLFAHRPITFEMRSKQKNIYILFIHCSFNPAELSKTRPVDPAKDQMEIIIGPRTMLRFINTFNPITLEDKLASFKTNEEAWAWVDSLKATGKQIYLIDWNDPMNGNGGTELRLIQIIPGITNRPLY</sequence>
<proteinExistence type="predicted"/>